<evidence type="ECO:0000256" key="4">
    <source>
        <dbReference type="ARBA" id="ARBA00023004"/>
    </source>
</evidence>
<keyword evidence="4 5" id="KW-0408">Iron</keyword>
<keyword evidence="3 6" id="KW-0560">Oxidoreductase</keyword>
<dbReference type="InterPro" id="IPR017972">
    <property type="entry name" value="Cyt_P450_CS"/>
</dbReference>
<dbReference type="InterPro" id="IPR036396">
    <property type="entry name" value="Cyt_P450_sf"/>
</dbReference>
<sequence length="484" mass="54513">MEGFTNNKQIPDVPTTNGTFSALESITSPMGHLPSSFIRTAIFIIFLLLTHRIIRYLTSELPPRGSNLKPLPGPLSTLPYIGRIHDVDRNHAWSALHKFSRQYNGLFSCTLGGETHIWVAREDVAQDLLCKNAAICSARADLGSYPGVTKGFKYLPLLGYTDAFLGQLGPSGPVMNLVPPLMHLPEWLVPGKREVRLRQEREAKLWEGLFDRSKDKYKKGGYPKTYVGASLESKDGSTEGKLLFENETEAKYAVGMLCTVGIFTIAGPAILFIMAMILHPEWQEKVRAQIDEVVGDEMIDLKHSPRLPILRAVIKECVRWKSTVPLGVPRLLSSDYTYDNYHFPAGAVVHVLDIALSQDPKRYQNPSTYDPDRWLNPTSRNFKAPLTEFPRLKGHHIFGRGKRACPGQDLAEAELFVFCGNLLKFFTLSPALDEKDEPIWPDPDKWTTNVIGGPLPFDCRIEVRDKKKLDMVEKMYSEAFEKNI</sequence>
<evidence type="ECO:0000256" key="2">
    <source>
        <dbReference type="ARBA" id="ARBA00022723"/>
    </source>
</evidence>
<keyword evidence="5 6" id="KW-0349">Heme</keyword>
<comment type="cofactor">
    <cofactor evidence="5">
        <name>heme</name>
        <dbReference type="ChEBI" id="CHEBI:30413"/>
    </cofactor>
</comment>
<dbReference type="AlphaFoldDB" id="A0A9W9CPS1"/>
<gene>
    <name evidence="8" type="ORF">N0V83_002706</name>
</gene>
<keyword evidence="2 5" id="KW-0479">Metal-binding</keyword>
<dbReference type="Gene3D" id="1.10.630.10">
    <property type="entry name" value="Cytochrome P450"/>
    <property type="match status" value="2"/>
</dbReference>
<dbReference type="EMBL" id="JAPEUY010000004">
    <property type="protein sequence ID" value="KAJ4373967.1"/>
    <property type="molecule type" value="Genomic_DNA"/>
</dbReference>
<dbReference type="PROSITE" id="PS00086">
    <property type="entry name" value="CYTOCHROME_P450"/>
    <property type="match status" value="1"/>
</dbReference>
<comment type="similarity">
    <text evidence="1 6">Belongs to the cytochrome P450 family.</text>
</comment>
<dbReference type="InterPro" id="IPR001128">
    <property type="entry name" value="Cyt_P450"/>
</dbReference>
<dbReference type="InterPro" id="IPR002401">
    <property type="entry name" value="Cyt_P450_E_grp-I"/>
</dbReference>
<evidence type="ECO:0000313" key="8">
    <source>
        <dbReference type="EMBL" id="KAJ4373967.1"/>
    </source>
</evidence>
<dbReference type="PRINTS" id="PR00385">
    <property type="entry name" value="P450"/>
</dbReference>
<dbReference type="GO" id="GO:0016705">
    <property type="term" value="F:oxidoreductase activity, acting on paired donors, with incorporation or reduction of molecular oxygen"/>
    <property type="evidence" value="ECO:0007669"/>
    <property type="project" value="InterPro"/>
</dbReference>
<keyword evidence="9" id="KW-1185">Reference proteome</keyword>
<dbReference type="PRINTS" id="PR00463">
    <property type="entry name" value="EP450I"/>
</dbReference>
<dbReference type="SUPFAM" id="SSF48264">
    <property type="entry name" value="Cytochrome P450"/>
    <property type="match status" value="1"/>
</dbReference>
<evidence type="ECO:0000256" key="1">
    <source>
        <dbReference type="ARBA" id="ARBA00010617"/>
    </source>
</evidence>
<dbReference type="PANTHER" id="PTHR46300:SF6">
    <property type="entry name" value="CYTOCHROME P450 2C30"/>
    <property type="match status" value="1"/>
</dbReference>
<keyword evidence="7" id="KW-0812">Transmembrane</keyword>
<dbReference type="Proteomes" id="UP001140560">
    <property type="component" value="Unassembled WGS sequence"/>
</dbReference>
<evidence type="ECO:0000313" key="9">
    <source>
        <dbReference type="Proteomes" id="UP001140560"/>
    </source>
</evidence>
<feature type="transmembrane region" description="Helical" evidence="7">
    <location>
        <begin position="252"/>
        <end position="278"/>
    </location>
</feature>
<organism evidence="8 9">
    <name type="scientific">Neocucurbitaria cava</name>
    <dbReference type="NCBI Taxonomy" id="798079"/>
    <lineage>
        <taxon>Eukaryota</taxon>
        <taxon>Fungi</taxon>
        <taxon>Dikarya</taxon>
        <taxon>Ascomycota</taxon>
        <taxon>Pezizomycotina</taxon>
        <taxon>Dothideomycetes</taxon>
        <taxon>Pleosporomycetidae</taxon>
        <taxon>Pleosporales</taxon>
        <taxon>Pleosporineae</taxon>
        <taxon>Cucurbitariaceae</taxon>
        <taxon>Neocucurbitaria</taxon>
    </lineage>
</organism>
<reference evidence="8" key="1">
    <citation type="submission" date="2022-10" db="EMBL/GenBank/DDBJ databases">
        <title>Tapping the CABI collections for fungal endophytes: first genome assemblies for Collariella, Neodidymelliopsis, Ascochyta clinopodiicola, Didymella pomorum, Didymosphaeria variabile, Neocosmospora piperis and Neocucurbitaria cava.</title>
        <authorList>
            <person name="Hill R."/>
        </authorList>
    </citation>
    <scope>NUCLEOTIDE SEQUENCE</scope>
    <source>
        <strain evidence="8">IMI 356814</strain>
    </source>
</reference>
<evidence type="ECO:0000256" key="5">
    <source>
        <dbReference type="PIRSR" id="PIRSR602401-1"/>
    </source>
</evidence>
<proteinExistence type="inferred from homology"/>
<dbReference type="Pfam" id="PF00067">
    <property type="entry name" value="p450"/>
    <property type="match status" value="1"/>
</dbReference>
<dbReference type="GO" id="GO:0005506">
    <property type="term" value="F:iron ion binding"/>
    <property type="evidence" value="ECO:0007669"/>
    <property type="project" value="InterPro"/>
</dbReference>
<feature type="binding site" description="axial binding residue" evidence="5">
    <location>
        <position position="405"/>
    </location>
    <ligand>
        <name>heme</name>
        <dbReference type="ChEBI" id="CHEBI:30413"/>
    </ligand>
    <ligandPart>
        <name>Fe</name>
        <dbReference type="ChEBI" id="CHEBI:18248"/>
    </ligandPart>
</feature>
<feature type="transmembrane region" description="Helical" evidence="7">
    <location>
        <begin position="37"/>
        <end position="54"/>
    </location>
</feature>
<keyword evidence="7" id="KW-1133">Transmembrane helix</keyword>
<dbReference type="PANTHER" id="PTHR46300">
    <property type="entry name" value="P450, PUTATIVE (EUROFUNG)-RELATED-RELATED"/>
    <property type="match status" value="1"/>
</dbReference>
<dbReference type="GO" id="GO:0020037">
    <property type="term" value="F:heme binding"/>
    <property type="evidence" value="ECO:0007669"/>
    <property type="project" value="InterPro"/>
</dbReference>
<keyword evidence="6" id="KW-0503">Monooxygenase</keyword>
<evidence type="ECO:0000256" key="6">
    <source>
        <dbReference type="RuleBase" id="RU000461"/>
    </source>
</evidence>
<dbReference type="GO" id="GO:0004497">
    <property type="term" value="F:monooxygenase activity"/>
    <property type="evidence" value="ECO:0007669"/>
    <property type="project" value="UniProtKB-KW"/>
</dbReference>
<evidence type="ECO:0000256" key="3">
    <source>
        <dbReference type="ARBA" id="ARBA00023002"/>
    </source>
</evidence>
<evidence type="ECO:0000256" key="7">
    <source>
        <dbReference type="SAM" id="Phobius"/>
    </source>
</evidence>
<evidence type="ECO:0008006" key="10">
    <source>
        <dbReference type="Google" id="ProtNLM"/>
    </source>
</evidence>
<dbReference type="InterPro" id="IPR050364">
    <property type="entry name" value="Cytochrome_P450_fung"/>
</dbReference>
<comment type="caution">
    <text evidence="8">The sequence shown here is derived from an EMBL/GenBank/DDBJ whole genome shotgun (WGS) entry which is preliminary data.</text>
</comment>
<keyword evidence="7" id="KW-0472">Membrane</keyword>
<name>A0A9W9CPS1_9PLEO</name>
<protein>
    <recommendedName>
        <fullName evidence="10">Cytochrome P450</fullName>
    </recommendedName>
</protein>
<dbReference type="OrthoDB" id="1470350at2759"/>
<accession>A0A9W9CPS1</accession>